<evidence type="ECO:0000313" key="1">
    <source>
        <dbReference type="EMBL" id="KAF3838571.1"/>
    </source>
</evidence>
<sequence length="162" mass="17987">MYKCLVMPQGDVTVLLKNPAKPTHMKLWELVSLSSFFTEAISVCIPAEHHVCFSPGLGVSPLPGQQPQQHARSPPSVWTTWLLHKDYLEQQSQPEEITGGSQEGSLTPPLTAYWGWKKGVSVRVNGTLAFTYENSTPKFDLVEGLILGYRVSCWADEQNDTA</sequence>
<evidence type="ECO:0000313" key="2">
    <source>
        <dbReference type="Proteomes" id="UP000518266"/>
    </source>
</evidence>
<accession>A0A7J5XNN4</accession>
<dbReference type="Proteomes" id="UP000518266">
    <property type="component" value="Unassembled WGS sequence"/>
</dbReference>
<proteinExistence type="predicted"/>
<dbReference type="EMBL" id="JAAKFY010000022">
    <property type="protein sequence ID" value="KAF3838571.1"/>
    <property type="molecule type" value="Genomic_DNA"/>
</dbReference>
<reference evidence="1 2" key="1">
    <citation type="submission" date="2020-03" db="EMBL/GenBank/DDBJ databases">
        <title>Dissostichus mawsoni Genome sequencing and assembly.</title>
        <authorList>
            <person name="Park H."/>
        </authorList>
    </citation>
    <scope>NUCLEOTIDE SEQUENCE [LARGE SCALE GENOMIC DNA]</scope>
    <source>
        <strain evidence="1">DM0001</strain>
        <tissue evidence="1">Muscle</tissue>
    </source>
</reference>
<keyword evidence="2" id="KW-1185">Reference proteome</keyword>
<name>A0A7J5XNN4_DISMA</name>
<gene>
    <name evidence="1" type="ORF">F7725_010339</name>
</gene>
<comment type="caution">
    <text evidence="1">The sequence shown here is derived from an EMBL/GenBank/DDBJ whole genome shotgun (WGS) entry which is preliminary data.</text>
</comment>
<protein>
    <submittedName>
        <fullName evidence="1">Uncharacterized protein</fullName>
    </submittedName>
</protein>
<feature type="non-terminal residue" evidence="1">
    <location>
        <position position="162"/>
    </location>
</feature>
<dbReference type="AlphaFoldDB" id="A0A7J5XNN4"/>
<organism evidence="1 2">
    <name type="scientific">Dissostichus mawsoni</name>
    <name type="common">Antarctic cod</name>
    <dbReference type="NCBI Taxonomy" id="36200"/>
    <lineage>
        <taxon>Eukaryota</taxon>
        <taxon>Metazoa</taxon>
        <taxon>Chordata</taxon>
        <taxon>Craniata</taxon>
        <taxon>Vertebrata</taxon>
        <taxon>Euteleostomi</taxon>
        <taxon>Actinopterygii</taxon>
        <taxon>Neopterygii</taxon>
        <taxon>Teleostei</taxon>
        <taxon>Neoteleostei</taxon>
        <taxon>Acanthomorphata</taxon>
        <taxon>Eupercaria</taxon>
        <taxon>Perciformes</taxon>
        <taxon>Notothenioidei</taxon>
        <taxon>Nototheniidae</taxon>
        <taxon>Dissostichus</taxon>
    </lineage>
</organism>